<reference evidence="2 3" key="1">
    <citation type="submission" date="2015-07" db="EMBL/GenBank/DDBJ databases">
        <title>The genome of Dufourea novaeangliae.</title>
        <authorList>
            <person name="Pan H."/>
            <person name="Kapheim K."/>
        </authorList>
    </citation>
    <scope>NUCLEOTIDE SEQUENCE [LARGE SCALE GENOMIC DNA]</scope>
    <source>
        <strain evidence="2">0120121106</strain>
        <tissue evidence="2">Whole body</tissue>
    </source>
</reference>
<dbReference type="Pfam" id="PF16087">
    <property type="entry name" value="DUF4817"/>
    <property type="match status" value="1"/>
</dbReference>
<dbReference type="GO" id="GO:0003676">
    <property type="term" value="F:nucleic acid binding"/>
    <property type="evidence" value="ECO:0007669"/>
    <property type="project" value="InterPro"/>
</dbReference>
<protein>
    <recommendedName>
        <fullName evidence="1">DUF4817 domain-containing protein</fullName>
    </recommendedName>
</protein>
<feature type="domain" description="DUF4817" evidence="1">
    <location>
        <begin position="1"/>
        <end position="47"/>
    </location>
</feature>
<name>A0A154PPM8_DUFNO</name>
<dbReference type="EMBL" id="KQ434995">
    <property type="protein sequence ID" value="KZC13208.1"/>
    <property type="molecule type" value="Genomic_DNA"/>
</dbReference>
<evidence type="ECO:0000259" key="1">
    <source>
        <dbReference type="Pfam" id="PF16087"/>
    </source>
</evidence>
<dbReference type="Gene3D" id="3.30.420.10">
    <property type="entry name" value="Ribonuclease H-like superfamily/Ribonuclease H"/>
    <property type="match status" value="1"/>
</dbReference>
<gene>
    <name evidence="2" type="ORF">WN55_05885</name>
</gene>
<organism evidence="2 3">
    <name type="scientific">Dufourea novaeangliae</name>
    <name type="common">Sweat bee</name>
    <dbReference type="NCBI Taxonomy" id="178035"/>
    <lineage>
        <taxon>Eukaryota</taxon>
        <taxon>Metazoa</taxon>
        <taxon>Ecdysozoa</taxon>
        <taxon>Arthropoda</taxon>
        <taxon>Hexapoda</taxon>
        <taxon>Insecta</taxon>
        <taxon>Pterygota</taxon>
        <taxon>Neoptera</taxon>
        <taxon>Endopterygota</taxon>
        <taxon>Hymenoptera</taxon>
        <taxon>Apocrita</taxon>
        <taxon>Aculeata</taxon>
        <taxon>Apoidea</taxon>
        <taxon>Anthophila</taxon>
        <taxon>Halictidae</taxon>
        <taxon>Rophitinae</taxon>
        <taxon>Dufourea</taxon>
    </lineage>
</organism>
<dbReference type="InterPro" id="IPR036397">
    <property type="entry name" value="RNaseH_sf"/>
</dbReference>
<evidence type="ECO:0000313" key="2">
    <source>
        <dbReference type="EMBL" id="KZC13208.1"/>
    </source>
</evidence>
<dbReference type="AlphaFoldDB" id="A0A154PPM8"/>
<dbReference type="PANTHER" id="PTHR47326:SF1">
    <property type="entry name" value="HTH PSQ-TYPE DOMAIN-CONTAINING PROTEIN"/>
    <property type="match status" value="1"/>
</dbReference>
<dbReference type="Proteomes" id="UP000076502">
    <property type="component" value="Unassembled WGS sequence"/>
</dbReference>
<proteinExistence type="predicted"/>
<evidence type="ECO:0000313" key="3">
    <source>
        <dbReference type="Proteomes" id="UP000076502"/>
    </source>
</evidence>
<dbReference type="InterPro" id="IPR032135">
    <property type="entry name" value="DUF4817"/>
</dbReference>
<dbReference type="PANTHER" id="PTHR47326">
    <property type="entry name" value="TRANSPOSABLE ELEMENT TC3 TRANSPOSASE-LIKE PROTEIN"/>
    <property type="match status" value="1"/>
</dbReference>
<accession>A0A154PPM8</accession>
<sequence>MILIYGEMRQNSIRVQSLYAEQYPNRTHPTHQTFQRLCNKLKETGNLGTRKSSRRKRATDERNEVGVLTVAGVHNPQISTRQIERESAIGRRRVLRILARHKFHTYHITLHQELYATDFMNRVAFCQRALQKIQIDETWLVNVWCGIIGDQIIGPHFIDGNLTGERYAHFIRSRLSDYCRSIDNKFLVGRDYNSCIDKFKLTVITPPLYNNTTDWSLFKNILETNINCNVPLKTLNE</sequence>
<keyword evidence="3" id="KW-1185">Reference proteome</keyword>